<protein>
    <recommendedName>
        <fullName evidence="3">Phosphoadenosine 5'-phosphosulfate reductase</fullName>
        <shortName evidence="3">PAPS reductase</shortName>
        <ecNumber evidence="3">1.8.4.8</ecNumber>
    </recommendedName>
    <alternativeName>
        <fullName evidence="3">3'-phosphoadenylylsulfate reductase</fullName>
    </alternativeName>
    <alternativeName>
        <fullName evidence="3">PAPS reductase, thioredoxin dependent</fullName>
    </alternativeName>
    <alternativeName>
        <fullName evidence="3">PAPS sulfotransferase</fullName>
    </alternativeName>
    <alternativeName>
        <fullName evidence="3">PAdoPS reductase</fullName>
    </alternativeName>
</protein>
<dbReference type="EC" id="1.8.4.8" evidence="3"/>
<evidence type="ECO:0000256" key="1">
    <source>
        <dbReference type="ARBA" id="ARBA00009732"/>
    </source>
</evidence>
<proteinExistence type="inferred from homology"/>
<dbReference type="EMBL" id="JACHVB010000020">
    <property type="protein sequence ID" value="MBC2593918.1"/>
    <property type="molecule type" value="Genomic_DNA"/>
</dbReference>
<sequence length="240" mass="27741">MPTLEPDLKRENEELIALPAAERIRRAHERWGDSLVMSTSFGVQSAVLLHMANTVVPGIPVIFVDTGYLFPETYRFAQELTDRLELNLKIYTPRRTSAMQEALEGKRWEKDIAALESYNHENKVEPMNRALRELDAQAWISGLRRVQSSTRGHLRPLERQNKTFKAYPIIDWTDRDIYNYLSENSLPYHPLWDEGYVSVGDWHSTSKLEAGMNAEDTRFGGRKRECGLHEMSDRGGDYQI</sequence>
<dbReference type="InterPro" id="IPR014729">
    <property type="entry name" value="Rossmann-like_a/b/a_fold"/>
</dbReference>
<keyword evidence="6" id="KW-1185">Reference proteome</keyword>
<comment type="catalytic activity">
    <reaction evidence="3">
        <text>[thioredoxin]-disulfide + sulfite + adenosine 3',5'-bisphosphate + 2 H(+) = [thioredoxin]-dithiol + 3'-phosphoadenylyl sulfate</text>
        <dbReference type="Rhea" id="RHEA:11724"/>
        <dbReference type="Rhea" id="RHEA-COMP:10698"/>
        <dbReference type="Rhea" id="RHEA-COMP:10700"/>
        <dbReference type="ChEBI" id="CHEBI:15378"/>
        <dbReference type="ChEBI" id="CHEBI:17359"/>
        <dbReference type="ChEBI" id="CHEBI:29950"/>
        <dbReference type="ChEBI" id="CHEBI:50058"/>
        <dbReference type="ChEBI" id="CHEBI:58339"/>
        <dbReference type="ChEBI" id="CHEBI:58343"/>
        <dbReference type="EC" id="1.8.4.8"/>
    </reaction>
</comment>
<comment type="caution">
    <text evidence="5">The sequence shown here is derived from an EMBL/GenBank/DDBJ whole genome shotgun (WGS) entry which is preliminary data.</text>
</comment>
<evidence type="ECO:0000259" key="4">
    <source>
        <dbReference type="Pfam" id="PF01507"/>
    </source>
</evidence>
<comment type="function">
    <text evidence="3">Catalyzes the formation of sulfite from phosphoadenosine 5'-phosphosulfate (PAPS) using thioredoxin as an electron donor.</text>
</comment>
<dbReference type="PANTHER" id="PTHR46509">
    <property type="entry name" value="PHOSPHOADENOSINE PHOSPHOSULFATE REDUCTASE"/>
    <property type="match status" value="1"/>
</dbReference>
<dbReference type="InterPro" id="IPR004511">
    <property type="entry name" value="PAPS/APS_Rdtase"/>
</dbReference>
<comment type="similarity">
    <text evidence="1 3">Belongs to the PAPS reductase family. CysH subfamily.</text>
</comment>
<keyword evidence="2 3" id="KW-0560">Oxidoreductase</keyword>
<evidence type="ECO:0000256" key="3">
    <source>
        <dbReference type="HAMAP-Rule" id="MF_00063"/>
    </source>
</evidence>
<dbReference type="PIRSF" id="PIRSF000857">
    <property type="entry name" value="PAPS_reductase"/>
    <property type="match status" value="1"/>
</dbReference>
<dbReference type="UniPathway" id="UPA00140">
    <property type="reaction ID" value="UER00206"/>
</dbReference>
<organism evidence="5 6">
    <name type="scientific">Ruficoccus amylovorans</name>
    <dbReference type="NCBI Taxonomy" id="1804625"/>
    <lineage>
        <taxon>Bacteria</taxon>
        <taxon>Pseudomonadati</taxon>
        <taxon>Verrucomicrobiota</taxon>
        <taxon>Opitutia</taxon>
        <taxon>Puniceicoccales</taxon>
        <taxon>Cerasicoccaceae</taxon>
        <taxon>Ruficoccus</taxon>
    </lineage>
</organism>
<gene>
    <name evidence="3" type="primary">cysH</name>
    <name evidence="5" type="ORF">H5P28_06550</name>
</gene>
<dbReference type="AlphaFoldDB" id="A0A842HCX2"/>
<dbReference type="CDD" id="cd23945">
    <property type="entry name" value="PAPS_reductase"/>
    <property type="match status" value="1"/>
</dbReference>
<dbReference type="Gene3D" id="3.40.50.620">
    <property type="entry name" value="HUPs"/>
    <property type="match status" value="1"/>
</dbReference>
<evidence type="ECO:0000313" key="5">
    <source>
        <dbReference type="EMBL" id="MBC2593918.1"/>
    </source>
</evidence>
<evidence type="ECO:0000256" key="2">
    <source>
        <dbReference type="ARBA" id="ARBA00023002"/>
    </source>
</evidence>
<feature type="domain" description="Phosphoadenosine phosphosulphate reductase" evidence="4">
    <location>
        <begin position="35"/>
        <end position="206"/>
    </location>
</feature>
<comment type="subcellular location">
    <subcellularLocation>
        <location evidence="3">Cytoplasm</location>
    </subcellularLocation>
</comment>
<dbReference type="SUPFAM" id="SSF52402">
    <property type="entry name" value="Adenine nucleotide alpha hydrolases-like"/>
    <property type="match status" value="1"/>
</dbReference>
<reference evidence="5 6" key="1">
    <citation type="submission" date="2020-07" db="EMBL/GenBank/DDBJ databases">
        <authorList>
            <person name="Feng X."/>
        </authorList>
    </citation>
    <scope>NUCLEOTIDE SEQUENCE [LARGE SCALE GENOMIC DNA]</scope>
    <source>
        <strain evidence="5 6">JCM31066</strain>
    </source>
</reference>
<dbReference type="Pfam" id="PF01507">
    <property type="entry name" value="PAPS_reduct"/>
    <property type="match status" value="1"/>
</dbReference>
<dbReference type="GO" id="GO:0019379">
    <property type="term" value="P:sulfate assimilation, phosphoadenylyl sulfate reduction by phosphoadenylyl-sulfate reductase (thioredoxin)"/>
    <property type="evidence" value="ECO:0007669"/>
    <property type="project" value="UniProtKB-UniRule"/>
</dbReference>
<feature type="active site" description="Nucleophile; cysteine thiosulfonate intermediate" evidence="3">
    <location>
        <position position="226"/>
    </location>
</feature>
<comment type="caution">
    <text evidence="3">Lacks conserved residue(s) required for the propagation of feature annotation.</text>
</comment>
<keyword evidence="3" id="KW-0963">Cytoplasm</keyword>
<dbReference type="GO" id="GO:0005737">
    <property type="term" value="C:cytoplasm"/>
    <property type="evidence" value="ECO:0007669"/>
    <property type="project" value="UniProtKB-SubCell"/>
</dbReference>
<dbReference type="Proteomes" id="UP000546464">
    <property type="component" value="Unassembled WGS sequence"/>
</dbReference>
<dbReference type="InterPro" id="IPR011800">
    <property type="entry name" value="PAPS_reductase_CysH"/>
</dbReference>
<comment type="pathway">
    <text evidence="3">Sulfur metabolism; hydrogen sulfide biosynthesis; sulfite from sulfate: step 3/3.</text>
</comment>
<dbReference type="NCBIfam" id="TIGR00434">
    <property type="entry name" value="cysH"/>
    <property type="match status" value="1"/>
</dbReference>
<name>A0A842HCX2_9BACT</name>
<evidence type="ECO:0000313" key="6">
    <source>
        <dbReference type="Proteomes" id="UP000546464"/>
    </source>
</evidence>
<dbReference type="NCBIfam" id="NF002537">
    <property type="entry name" value="PRK02090.1"/>
    <property type="match status" value="1"/>
</dbReference>
<dbReference type="HAMAP" id="MF_00063">
    <property type="entry name" value="CysH"/>
    <property type="match status" value="1"/>
</dbReference>
<dbReference type="GO" id="GO:0070814">
    <property type="term" value="P:hydrogen sulfide biosynthetic process"/>
    <property type="evidence" value="ECO:0007669"/>
    <property type="project" value="UniProtKB-UniRule"/>
</dbReference>
<accession>A0A842HCX2</accession>
<dbReference type="PANTHER" id="PTHR46509:SF1">
    <property type="entry name" value="PHOSPHOADENOSINE PHOSPHOSULFATE REDUCTASE"/>
    <property type="match status" value="1"/>
</dbReference>
<dbReference type="NCBIfam" id="TIGR02057">
    <property type="entry name" value="PAPS_reductase"/>
    <property type="match status" value="1"/>
</dbReference>
<dbReference type="InterPro" id="IPR002500">
    <property type="entry name" value="PAPS_reduct_dom"/>
</dbReference>
<dbReference type="GO" id="GO:0004604">
    <property type="term" value="F:phosphoadenylyl-sulfate reductase (thioredoxin) activity"/>
    <property type="evidence" value="ECO:0007669"/>
    <property type="project" value="UniProtKB-UniRule"/>
</dbReference>